<keyword evidence="6" id="KW-1185">Reference proteome</keyword>
<keyword evidence="2" id="KW-0238">DNA-binding</keyword>
<dbReference type="CDD" id="cd00090">
    <property type="entry name" value="HTH_ARSR"/>
    <property type="match status" value="1"/>
</dbReference>
<dbReference type="AlphaFoldDB" id="A0A348AK47"/>
<dbReference type="Proteomes" id="UP000276437">
    <property type="component" value="Chromosome"/>
</dbReference>
<keyword evidence="1" id="KW-0805">Transcription regulation</keyword>
<evidence type="ECO:0000259" key="4">
    <source>
        <dbReference type="PROSITE" id="PS50995"/>
    </source>
</evidence>
<dbReference type="InterPro" id="IPR000835">
    <property type="entry name" value="HTH_MarR-typ"/>
</dbReference>
<dbReference type="KEGG" id="mana:MAMMFC1_02129"/>
<name>A0A348AK47_9FIRM</name>
<evidence type="ECO:0000256" key="3">
    <source>
        <dbReference type="ARBA" id="ARBA00023163"/>
    </source>
</evidence>
<evidence type="ECO:0000313" key="5">
    <source>
        <dbReference type="EMBL" id="BBB91445.1"/>
    </source>
</evidence>
<keyword evidence="3" id="KW-0804">Transcription</keyword>
<dbReference type="SUPFAM" id="SSF46785">
    <property type="entry name" value="Winged helix' DNA-binding domain"/>
    <property type="match status" value="1"/>
</dbReference>
<dbReference type="GO" id="GO:0003700">
    <property type="term" value="F:DNA-binding transcription factor activity"/>
    <property type="evidence" value="ECO:0007669"/>
    <property type="project" value="InterPro"/>
</dbReference>
<dbReference type="InterPro" id="IPR036388">
    <property type="entry name" value="WH-like_DNA-bd_sf"/>
</dbReference>
<accession>A0A348AK47</accession>
<feature type="domain" description="HTH marR-type" evidence="4">
    <location>
        <begin position="3"/>
        <end position="135"/>
    </location>
</feature>
<dbReference type="InterPro" id="IPR036390">
    <property type="entry name" value="WH_DNA-bd_sf"/>
</dbReference>
<dbReference type="PROSITE" id="PS01117">
    <property type="entry name" value="HTH_MARR_1"/>
    <property type="match status" value="1"/>
</dbReference>
<dbReference type="RefSeq" id="WP_126308460.1">
    <property type="nucleotide sequence ID" value="NZ_AP018449.1"/>
</dbReference>
<dbReference type="SMART" id="SM00347">
    <property type="entry name" value="HTH_MARR"/>
    <property type="match status" value="1"/>
</dbReference>
<dbReference type="InterPro" id="IPR011991">
    <property type="entry name" value="ArsR-like_HTH"/>
</dbReference>
<dbReference type="PRINTS" id="PR00598">
    <property type="entry name" value="HTHMARR"/>
</dbReference>
<dbReference type="GO" id="GO:0003677">
    <property type="term" value="F:DNA binding"/>
    <property type="evidence" value="ECO:0007669"/>
    <property type="project" value="UniProtKB-KW"/>
</dbReference>
<dbReference type="Gene3D" id="1.10.10.10">
    <property type="entry name" value="Winged helix-like DNA-binding domain superfamily/Winged helix DNA-binding domain"/>
    <property type="match status" value="1"/>
</dbReference>
<proteinExistence type="predicted"/>
<dbReference type="EMBL" id="AP018449">
    <property type="protein sequence ID" value="BBB91445.1"/>
    <property type="molecule type" value="Genomic_DNA"/>
</dbReference>
<evidence type="ECO:0000256" key="1">
    <source>
        <dbReference type="ARBA" id="ARBA00023015"/>
    </source>
</evidence>
<dbReference type="InterPro" id="IPR023187">
    <property type="entry name" value="Tscrpt_reg_MarR-type_CS"/>
</dbReference>
<dbReference type="OrthoDB" id="1625696at2"/>
<reference evidence="5 6" key="1">
    <citation type="journal article" date="2018" name="Int. J. Syst. Evol. Microbiol.">
        <title>Methylomusa anaerophila gen. nov., sp. nov., an anaerobic methanol-utilizing bacterium isolated from a microbial fuel cell.</title>
        <authorList>
            <person name="Amano N."/>
            <person name="Yamamuro A."/>
            <person name="Miyahara M."/>
            <person name="Kouzuma A."/>
            <person name="Abe T."/>
            <person name="Watanabe K."/>
        </authorList>
    </citation>
    <scope>NUCLEOTIDE SEQUENCE [LARGE SCALE GENOMIC DNA]</scope>
    <source>
        <strain evidence="5 6">MMFC1</strain>
    </source>
</reference>
<dbReference type="PANTHER" id="PTHR42756:SF1">
    <property type="entry name" value="TRANSCRIPTIONAL REPRESSOR OF EMRAB OPERON"/>
    <property type="match status" value="1"/>
</dbReference>
<dbReference type="PROSITE" id="PS50995">
    <property type="entry name" value="HTH_MARR_2"/>
    <property type="match status" value="1"/>
</dbReference>
<organism evidence="5 6">
    <name type="scientific">Methylomusa anaerophila</name>
    <dbReference type="NCBI Taxonomy" id="1930071"/>
    <lineage>
        <taxon>Bacteria</taxon>
        <taxon>Bacillati</taxon>
        <taxon>Bacillota</taxon>
        <taxon>Negativicutes</taxon>
        <taxon>Selenomonadales</taxon>
        <taxon>Sporomusaceae</taxon>
        <taxon>Methylomusa</taxon>
    </lineage>
</organism>
<dbReference type="Pfam" id="PF12802">
    <property type="entry name" value="MarR_2"/>
    <property type="match status" value="1"/>
</dbReference>
<evidence type="ECO:0000313" key="6">
    <source>
        <dbReference type="Proteomes" id="UP000276437"/>
    </source>
</evidence>
<protein>
    <submittedName>
        <fullName evidence="5">Transcriptional regulator SlyA</fullName>
    </submittedName>
</protein>
<evidence type="ECO:0000256" key="2">
    <source>
        <dbReference type="ARBA" id="ARBA00023125"/>
    </source>
</evidence>
<dbReference type="PANTHER" id="PTHR42756">
    <property type="entry name" value="TRANSCRIPTIONAL REGULATOR, MARR"/>
    <property type="match status" value="1"/>
</dbReference>
<sequence length="140" mass="15868">MKPYHLGHRINILGRVLSKRLHEGISATGITSSQWPVIARLLYCNGLTQTEICEQLSIEAPAISKTICNLEAAGWVIRSTDDKDKREKKVTLTDKARSHLPIWLQTVIDLETQELKGISNEDLVIFNRVLEQILQNSKDH</sequence>
<gene>
    <name evidence="5" type="ORF">MAMMFC1_02129</name>
</gene>